<proteinExistence type="predicted"/>
<dbReference type="RefSeq" id="WP_379950210.1">
    <property type="nucleotide sequence ID" value="NZ_JBHMAF010000100.1"/>
</dbReference>
<evidence type="ECO:0000313" key="2">
    <source>
        <dbReference type="Proteomes" id="UP001589609"/>
    </source>
</evidence>
<comment type="caution">
    <text evidence="1">The sequence shown here is derived from an EMBL/GenBank/DDBJ whole genome shotgun (WGS) entry which is preliminary data.</text>
</comment>
<sequence length="45" mass="5148">MNKQSRFKSLINDNGKPDDGIFVLKLILAEVHSVFVYDAKQILQN</sequence>
<keyword evidence="2" id="KW-1185">Reference proteome</keyword>
<reference evidence="1 2" key="1">
    <citation type="submission" date="2024-09" db="EMBL/GenBank/DDBJ databases">
        <authorList>
            <person name="Sun Q."/>
            <person name="Mori K."/>
        </authorList>
    </citation>
    <scope>NUCLEOTIDE SEQUENCE [LARGE SCALE GENOMIC DNA]</scope>
    <source>
        <strain evidence="1 2">JCM 11201</strain>
    </source>
</reference>
<organism evidence="1 2">
    <name type="scientific">Ectobacillus funiculus</name>
    <dbReference type="NCBI Taxonomy" id="137993"/>
    <lineage>
        <taxon>Bacteria</taxon>
        <taxon>Bacillati</taxon>
        <taxon>Bacillota</taxon>
        <taxon>Bacilli</taxon>
        <taxon>Bacillales</taxon>
        <taxon>Bacillaceae</taxon>
        <taxon>Ectobacillus</taxon>
    </lineage>
</organism>
<dbReference type="Proteomes" id="UP001589609">
    <property type="component" value="Unassembled WGS sequence"/>
</dbReference>
<protein>
    <submittedName>
        <fullName evidence="1">Uncharacterized protein</fullName>
    </submittedName>
</protein>
<name>A0ABV5WH36_9BACI</name>
<gene>
    <name evidence="1" type="ORF">ACFFMS_15910</name>
</gene>
<accession>A0ABV5WH36</accession>
<evidence type="ECO:0000313" key="1">
    <source>
        <dbReference type="EMBL" id="MFB9759880.1"/>
    </source>
</evidence>
<dbReference type="EMBL" id="JBHMAF010000100">
    <property type="protein sequence ID" value="MFB9759880.1"/>
    <property type="molecule type" value="Genomic_DNA"/>
</dbReference>